<organism evidence="1 2">
    <name type="scientific">Mannheimia haemolytica</name>
    <name type="common">Pasteurella haemolytica</name>
    <dbReference type="NCBI Taxonomy" id="75985"/>
    <lineage>
        <taxon>Bacteria</taxon>
        <taxon>Pseudomonadati</taxon>
        <taxon>Pseudomonadota</taxon>
        <taxon>Gammaproteobacteria</taxon>
        <taxon>Pasteurellales</taxon>
        <taxon>Pasteurellaceae</taxon>
        <taxon>Mannheimia</taxon>
    </lineage>
</organism>
<evidence type="ECO:0000313" key="1">
    <source>
        <dbReference type="EMBL" id="STY61131.1"/>
    </source>
</evidence>
<dbReference type="Proteomes" id="UP000254802">
    <property type="component" value="Unassembled WGS sequence"/>
</dbReference>
<gene>
    <name evidence="1" type="ORF">NCTC10638_02338</name>
</gene>
<proteinExistence type="predicted"/>
<dbReference type="EMBL" id="UGPN01000002">
    <property type="protein sequence ID" value="STY61131.1"/>
    <property type="molecule type" value="Genomic_DNA"/>
</dbReference>
<dbReference type="AlphaFoldDB" id="A0A378MY61"/>
<accession>A0A378MY61</accession>
<protein>
    <submittedName>
        <fullName evidence="1">Uncharacterized protein</fullName>
    </submittedName>
</protein>
<name>A0A378MY61_MANHA</name>
<evidence type="ECO:0000313" key="2">
    <source>
        <dbReference type="Proteomes" id="UP000254802"/>
    </source>
</evidence>
<sequence>MKNLQIVSNRKARQLNLEQAKYRIYNQYLKELGMSIVIVDTDFVVHKEDEEWTTEEIKMIEEHLLEEQSAQYQVKREVPKQFYADIAERLSRGDLTAWEQLDG</sequence>
<reference evidence="1 2" key="1">
    <citation type="submission" date="2018-06" db="EMBL/GenBank/DDBJ databases">
        <authorList>
            <consortium name="Pathogen Informatics"/>
            <person name="Doyle S."/>
        </authorList>
    </citation>
    <scope>NUCLEOTIDE SEQUENCE [LARGE SCALE GENOMIC DNA]</scope>
    <source>
        <strain evidence="1 2">NCTC10638</strain>
    </source>
</reference>
<dbReference type="STRING" id="75985.WC39_08785"/>